<accession>A0A1S3K021</accession>
<dbReference type="InParanoid" id="A0A1S3K021"/>
<dbReference type="OrthoDB" id="5771378at2759"/>
<dbReference type="STRING" id="7574.A0A1S3K021"/>
<evidence type="ECO:0000259" key="1">
    <source>
        <dbReference type="PROSITE" id="PS51186"/>
    </source>
</evidence>
<dbReference type="InterPro" id="IPR016181">
    <property type="entry name" value="Acyl_CoA_acyltransferase"/>
</dbReference>
<dbReference type="Pfam" id="PF00583">
    <property type="entry name" value="Acetyltransf_1"/>
    <property type="match status" value="1"/>
</dbReference>
<dbReference type="PANTHER" id="PTHR47237:SF1">
    <property type="entry name" value="SLL0310 PROTEIN"/>
    <property type="match status" value="1"/>
</dbReference>
<dbReference type="RefSeq" id="XP_013415978.1">
    <property type="nucleotide sequence ID" value="XM_013560524.1"/>
</dbReference>
<protein>
    <submittedName>
        <fullName evidence="3">Uncharacterized protein LOC106177678</fullName>
    </submittedName>
</protein>
<dbReference type="InterPro" id="IPR052729">
    <property type="entry name" value="Acyl/Acetyltrans_Enzymes"/>
</dbReference>
<dbReference type="GO" id="GO:0016747">
    <property type="term" value="F:acyltransferase activity, transferring groups other than amino-acyl groups"/>
    <property type="evidence" value="ECO:0007669"/>
    <property type="project" value="InterPro"/>
</dbReference>
<dbReference type="PROSITE" id="PS51186">
    <property type="entry name" value="GNAT"/>
    <property type="match status" value="1"/>
</dbReference>
<evidence type="ECO:0000313" key="3">
    <source>
        <dbReference type="RefSeq" id="XP_013415978.1"/>
    </source>
</evidence>
<evidence type="ECO:0000313" key="2">
    <source>
        <dbReference type="Proteomes" id="UP000085678"/>
    </source>
</evidence>
<dbReference type="Proteomes" id="UP000085678">
    <property type="component" value="Unplaced"/>
</dbReference>
<dbReference type="GeneID" id="106177678"/>
<organism evidence="2 3">
    <name type="scientific">Lingula anatina</name>
    <name type="common">Brachiopod</name>
    <name type="synonym">Lingula unguis</name>
    <dbReference type="NCBI Taxonomy" id="7574"/>
    <lineage>
        <taxon>Eukaryota</taxon>
        <taxon>Metazoa</taxon>
        <taxon>Spiralia</taxon>
        <taxon>Lophotrochozoa</taxon>
        <taxon>Brachiopoda</taxon>
        <taxon>Linguliformea</taxon>
        <taxon>Lingulata</taxon>
        <taxon>Lingulida</taxon>
        <taxon>Linguloidea</taxon>
        <taxon>Lingulidae</taxon>
        <taxon>Lingula</taxon>
    </lineage>
</organism>
<sequence>MITGMLAPVVGRRVMISRLCSTKYGERLPTVLDPFCRLAGPVPVPRRAFTWNMEGSHGLLIRRGRKEDIPGVWKLTEEATWNTHQDMIETYFKISEKGWIIAEKDGKAVGCILAHDFNDDLTTVGHFIVSSKMRKHGVGAQIIKTFLEEYGDRNIHFNSISYMTDTYERYIGSPLLKGDVLGKYFGVFKNFPLPSDAERKYHISDVRHIDQSDLIDYDTSYHVIPRPEMLKLWLGQTTAESLVLLEKGKIVGYGSIRPARNGFYLGPLYAEDTIGTMVLFKALVDLIPRDSNVDFFLPHANEAGRLILKANKNTVGLYATFHKCFTKSYILLPKWNNVFAVLFNECGLC</sequence>
<dbReference type="PANTHER" id="PTHR47237">
    <property type="entry name" value="SLL0310 PROTEIN"/>
    <property type="match status" value="1"/>
</dbReference>
<feature type="domain" description="N-acetyltransferase" evidence="1">
    <location>
        <begin position="59"/>
        <end position="210"/>
    </location>
</feature>
<dbReference type="KEGG" id="lak:106177678"/>
<dbReference type="Gene3D" id="3.40.630.30">
    <property type="match status" value="1"/>
</dbReference>
<keyword evidence="2" id="KW-1185">Reference proteome</keyword>
<gene>
    <name evidence="3" type="primary">LOC106177678</name>
</gene>
<reference evidence="3" key="1">
    <citation type="submission" date="2025-08" db="UniProtKB">
        <authorList>
            <consortium name="RefSeq"/>
        </authorList>
    </citation>
    <scope>IDENTIFICATION</scope>
    <source>
        <tissue evidence="3">Gonads</tissue>
    </source>
</reference>
<dbReference type="InterPro" id="IPR041496">
    <property type="entry name" value="YitH/HolE_GNAT"/>
</dbReference>
<dbReference type="Gene3D" id="3.40.630.90">
    <property type="match status" value="1"/>
</dbReference>
<proteinExistence type="predicted"/>
<dbReference type="AlphaFoldDB" id="A0A1S3K021"/>
<dbReference type="SUPFAM" id="SSF55729">
    <property type="entry name" value="Acyl-CoA N-acyltransferases (Nat)"/>
    <property type="match status" value="1"/>
</dbReference>
<dbReference type="Pfam" id="PF18014">
    <property type="entry name" value="Acetyltransf_18"/>
    <property type="match status" value="1"/>
</dbReference>
<name>A0A1S3K021_LINAN</name>
<dbReference type="InterPro" id="IPR000182">
    <property type="entry name" value="GNAT_dom"/>
</dbReference>
<dbReference type="CDD" id="cd04301">
    <property type="entry name" value="NAT_SF"/>
    <property type="match status" value="1"/>
</dbReference>